<keyword evidence="2" id="KW-1185">Reference proteome</keyword>
<dbReference type="Proteomes" id="UP000325315">
    <property type="component" value="Unassembled WGS sequence"/>
</dbReference>
<dbReference type="AlphaFoldDB" id="A0A5B6VM20"/>
<proteinExistence type="predicted"/>
<comment type="caution">
    <text evidence="1">The sequence shown here is derived from an EMBL/GenBank/DDBJ whole genome shotgun (WGS) entry which is preliminary data.</text>
</comment>
<gene>
    <name evidence="1" type="ORF">EPI10_015884</name>
</gene>
<dbReference type="Gene3D" id="3.10.10.10">
    <property type="entry name" value="HIV Type 1 Reverse Transcriptase, subunit A, domain 1"/>
    <property type="match status" value="1"/>
</dbReference>
<evidence type="ECO:0000313" key="2">
    <source>
        <dbReference type="Proteomes" id="UP000325315"/>
    </source>
</evidence>
<reference evidence="2" key="1">
    <citation type="journal article" date="2019" name="Plant Biotechnol. J.">
        <title>Genome sequencing of the Australian wild diploid species Gossypium australe highlights disease resistance and delayed gland morphogenesis.</title>
        <authorList>
            <person name="Cai Y."/>
            <person name="Cai X."/>
            <person name="Wang Q."/>
            <person name="Wang P."/>
            <person name="Zhang Y."/>
            <person name="Cai C."/>
            <person name="Xu Y."/>
            <person name="Wang K."/>
            <person name="Zhou Z."/>
            <person name="Wang C."/>
            <person name="Geng S."/>
            <person name="Li B."/>
            <person name="Dong Q."/>
            <person name="Hou Y."/>
            <person name="Wang H."/>
            <person name="Ai P."/>
            <person name="Liu Z."/>
            <person name="Yi F."/>
            <person name="Sun M."/>
            <person name="An G."/>
            <person name="Cheng J."/>
            <person name="Zhang Y."/>
            <person name="Shi Q."/>
            <person name="Xie Y."/>
            <person name="Shi X."/>
            <person name="Chang Y."/>
            <person name="Huang F."/>
            <person name="Chen Y."/>
            <person name="Hong S."/>
            <person name="Mi L."/>
            <person name="Sun Q."/>
            <person name="Zhang L."/>
            <person name="Zhou B."/>
            <person name="Peng R."/>
            <person name="Zhang X."/>
            <person name="Liu F."/>
        </authorList>
    </citation>
    <scope>NUCLEOTIDE SEQUENCE [LARGE SCALE GENOMIC DNA]</scope>
    <source>
        <strain evidence="2">cv. PA1801</strain>
    </source>
</reference>
<sequence>MVPSVIKPPKLELKLFPKHLKYGYLGEQNTLPVIIAGLDANQEEALLRVLKMHKKAMGWTIHRIRLEEGKKPAIKEVVKKELLQWLNAYIVYAISDSEWVSPTQVPKKGGLIVVENDKNELISTRTFIDWRVKITIVFLMGTKGTIKSQSILMTKGKLISRALLVLMPLKESHLVYATL</sequence>
<dbReference type="OrthoDB" id="1738562at2759"/>
<evidence type="ECO:0000313" key="1">
    <source>
        <dbReference type="EMBL" id="KAA3470153.1"/>
    </source>
</evidence>
<name>A0A5B6VM20_9ROSI</name>
<organism evidence="1 2">
    <name type="scientific">Gossypium australe</name>
    <dbReference type="NCBI Taxonomy" id="47621"/>
    <lineage>
        <taxon>Eukaryota</taxon>
        <taxon>Viridiplantae</taxon>
        <taxon>Streptophyta</taxon>
        <taxon>Embryophyta</taxon>
        <taxon>Tracheophyta</taxon>
        <taxon>Spermatophyta</taxon>
        <taxon>Magnoliopsida</taxon>
        <taxon>eudicotyledons</taxon>
        <taxon>Gunneridae</taxon>
        <taxon>Pentapetalae</taxon>
        <taxon>rosids</taxon>
        <taxon>malvids</taxon>
        <taxon>Malvales</taxon>
        <taxon>Malvaceae</taxon>
        <taxon>Malvoideae</taxon>
        <taxon>Gossypium</taxon>
    </lineage>
</organism>
<accession>A0A5B6VM20</accession>
<protein>
    <submittedName>
        <fullName evidence="1">Transposon Ty3-G Gag-Pol polyprotein</fullName>
    </submittedName>
</protein>
<dbReference type="EMBL" id="SMMG02000006">
    <property type="protein sequence ID" value="KAA3470153.1"/>
    <property type="molecule type" value="Genomic_DNA"/>
</dbReference>